<keyword evidence="7 14" id="KW-0368">Histidine biosynthesis</keyword>
<organism evidence="16 17">
    <name type="scientific">Allofournierella massiliensis</name>
    <dbReference type="NCBI Taxonomy" id="1650663"/>
    <lineage>
        <taxon>Bacteria</taxon>
        <taxon>Bacillati</taxon>
        <taxon>Bacillota</taxon>
        <taxon>Clostridia</taxon>
        <taxon>Eubacteriales</taxon>
        <taxon>Oscillospiraceae</taxon>
        <taxon>Allofournierella</taxon>
    </lineage>
</organism>
<comment type="subunit">
    <text evidence="3">Heterodimer of HisH and HisF.</text>
</comment>
<dbReference type="AlphaFoldDB" id="A0A4R1QSB6"/>
<dbReference type="PANTHER" id="PTHR21235">
    <property type="entry name" value="IMIDAZOLE GLYCEROL PHOSPHATE SYNTHASE SUBUNIT HISF/H IGP SYNTHASE SUBUNIT HISF/H"/>
    <property type="match status" value="1"/>
</dbReference>
<evidence type="ECO:0000256" key="4">
    <source>
        <dbReference type="ARBA" id="ARBA00012809"/>
    </source>
</evidence>
<proteinExistence type="inferred from homology"/>
<dbReference type="CDD" id="cd04731">
    <property type="entry name" value="HisF"/>
    <property type="match status" value="1"/>
</dbReference>
<dbReference type="UniPathway" id="UPA00031">
    <property type="reaction ID" value="UER00010"/>
</dbReference>
<dbReference type="GO" id="GO:0016829">
    <property type="term" value="F:lyase activity"/>
    <property type="evidence" value="ECO:0007669"/>
    <property type="project" value="UniProtKB-KW"/>
</dbReference>
<evidence type="ECO:0000256" key="6">
    <source>
        <dbReference type="ARBA" id="ARBA00022605"/>
    </source>
</evidence>
<comment type="similarity">
    <text evidence="2 14">Belongs to the HisA/HisF family.</text>
</comment>
<reference evidence="16 17" key="1">
    <citation type="submission" date="2019-03" db="EMBL/GenBank/DDBJ databases">
        <title>Genomic Encyclopedia of Type Strains, Phase IV (KMG-IV): sequencing the most valuable type-strain genomes for metagenomic binning, comparative biology and taxonomic classification.</title>
        <authorList>
            <person name="Goeker M."/>
        </authorList>
    </citation>
    <scope>NUCLEOTIDE SEQUENCE [LARGE SCALE GENOMIC DNA]</scope>
    <source>
        <strain evidence="16 17">DSM 100451</strain>
    </source>
</reference>
<evidence type="ECO:0000256" key="10">
    <source>
        <dbReference type="ARBA" id="ARBA00030264"/>
    </source>
</evidence>
<dbReference type="InterPro" id="IPR013785">
    <property type="entry name" value="Aldolase_TIM"/>
</dbReference>
<evidence type="ECO:0000313" key="18">
    <source>
        <dbReference type="Proteomes" id="UP001529380"/>
    </source>
</evidence>
<comment type="function">
    <text evidence="9">IGPS catalyzes the conversion of PRFAR and glutamine to IGP, AICAR and glutamate. The HisF subunit catalyzes the cyclization activity that produces IGP and AICAR from PRFAR using the ammonia provided by the HisH subunit.</text>
</comment>
<dbReference type="EC" id="4.3.2.10" evidence="4"/>
<dbReference type="Pfam" id="PF00977">
    <property type="entry name" value="His_biosynth"/>
    <property type="match status" value="1"/>
</dbReference>
<evidence type="ECO:0000256" key="5">
    <source>
        <dbReference type="ARBA" id="ARBA00016318"/>
    </source>
</evidence>
<comment type="caution">
    <text evidence="16">The sequence shown here is derived from an EMBL/GenBank/DDBJ whole genome shotgun (WGS) entry which is preliminary data.</text>
</comment>
<dbReference type="InterPro" id="IPR006062">
    <property type="entry name" value="His_biosynth"/>
</dbReference>
<keyword evidence="6 14" id="KW-0028">Amino-acid biosynthesis</keyword>
<dbReference type="EMBL" id="SLUM01000039">
    <property type="protein sequence ID" value="TCL52950.1"/>
    <property type="molecule type" value="Genomic_DNA"/>
</dbReference>
<dbReference type="Proteomes" id="UP001529380">
    <property type="component" value="Unassembled WGS sequence"/>
</dbReference>
<reference evidence="15 18" key="4">
    <citation type="submission" date="2023-06" db="EMBL/GenBank/DDBJ databases">
        <authorList>
            <person name="Zeman M."/>
            <person name="Kubasova T."/>
            <person name="Jahodarova E."/>
            <person name="Nykrynova M."/>
            <person name="Rychlik I."/>
        </authorList>
    </citation>
    <scope>NUCLEOTIDE SEQUENCE [LARGE SCALE GENOMIC DNA]</scope>
    <source>
        <strain evidence="15 18">ET340</strain>
    </source>
</reference>
<evidence type="ECO:0000313" key="17">
    <source>
        <dbReference type="Proteomes" id="UP000295184"/>
    </source>
</evidence>
<dbReference type="Gene3D" id="3.20.20.70">
    <property type="entry name" value="Aldolase class I"/>
    <property type="match status" value="1"/>
</dbReference>
<dbReference type="GO" id="GO:0000107">
    <property type="term" value="F:imidazoleglycerol-phosphate synthase activity"/>
    <property type="evidence" value="ECO:0007669"/>
    <property type="project" value="InterPro"/>
</dbReference>
<evidence type="ECO:0000256" key="2">
    <source>
        <dbReference type="ARBA" id="ARBA00009667"/>
    </source>
</evidence>
<dbReference type="SUPFAM" id="SSF51366">
    <property type="entry name" value="Ribulose-phoshate binding barrel"/>
    <property type="match status" value="1"/>
</dbReference>
<dbReference type="GO" id="GO:0000105">
    <property type="term" value="P:L-histidine biosynthetic process"/>
    <property type="evidence" value="ECO:0007669"/>
    <property type="project" value="UniProtKB-UniPathway"/>
</dbReference>
<keyword evidence="18" id="KW-1185">Reference proteome</keyword>
<dbReference type="OrthoDB" id="9781903at2"/>
<dbReference type="InterPro" id="IPR050064">
    <property type="entry name" value="IGPS_HisA/HisF"/>
</dbReference>
<dbReference type="InterPro" id="IPR011060">
    <property type="entry name" value="RibuloseP-bd_barrel"/>
</dbReference>
<dbReference type="PANTHER" id="PTHR21235:SF2">
    <property type="entry name" value="IMIDAZOLE GLYCEROL PHOSPHATE SYNTHASE HISHF"/>
    <property type="match status" value="1"/>
</dbReference>
<evidence type="ECO:0000256" key="11">
    <source>
        <dbReference type="ARBA" id="ARBA00031409"/>
    </source>
</evidence>
<dbReference type="Proteomes" id="UP000295184">
    <property type="component" value="Unassembled WGS sequence"/>
</dbReference>
<evidence type="ECO:0000256" key="7">
    <source>
        <dbReference type="ARBA" id="ARBA00023102"/>
    </source>
</evidence>
<evidence type="ECO:0000256" key="13">
    <source>
        <dbReference type="ARBA" id="ARBA00047838"/>
    </source>
</evidence>
<dbReference type="EMBL" id="JAUDCL010000029">
    <property type="protein sequence ID" value="MDM8202188.1"/>
    <property type="molecule type" value="Genomic_DNA"/>
</dbReference>
<sequence>MSAALRLIARLDVKDRYLVKGIQYEGLRKLGDPHDFALDYYRQGIDELLYLDTVASLYGRNNLSGILERVTRDVFIPITAGGGLRSVEDVGTVLKAGADKAAINTAALLRPQLISEVARAFGSQCMVLSIQAKRRDPLNPAAGWEAYYDNGREHSGRDVLEWAREAQQLGAGEILLTGVDREGVRRGLDQELIQAVCSEVTIPVIAAGGASNSGDLMQAARLGAGAVAMGSLLHYKQATIPQLKKELAENGVEVRPCIQQ</sequence>
<evidence type="ECO:0000256" key="8">
    <source>
        <dbReference type="ARBA" id="ARBA00023239"/>
    </source>
</evidence>
<protein>
    <recommendedName>
        <fullName evidence="5">Imidazole glycerol phosphate synthase subunit HisF</fullName>
        <ecNumber evidence="4">4.3.2.10</ecNumber>
    </recommendedName>
    <alternativeName>
        <fullName evidence="10">IGP synthase cyclase subunit</fullName>
    </alternativeName>
    <alternativeName>
        <fullName evidence="11">IGP synthase subunit HisF</fullName>
    </alternativeName>
    <alternativeName>
        <fullName evidence="12">ImGP synthase subunit HisF</fullName>
    </alternativeName>
</protein>
<dbReference type="InterPro" id="IPR004651">
    <property type="entry name" value="HisF"/>
</dbReference>
<reference evidence="15 18" key="3">
    <citation type="submission" date="2023-06" db="EMBL/GenBank/DDBJ databases">
        <title>Identification and characterization of horizontal gene transfer across gut microbiota members of farm animals based on homology search.</title>
        <authorList>
            <person name="Schwarzerova J."/>
            <person name="Nykrynova M."/>
            <person name="Jureckova K."/>
            <person name="Cejkova D."/>
            <person name="Rychlik I."/>
        </authorList>
    </citation>
    <scope>NUCLEOTIDE SEQUENCE [LARGE SCALE GENOMIC DNA]</scope>
    <source>
        <strain evidence="15 18">ET340</strain>
    </source>
</reference>
<name>A0A4R1QSB6_9FIRM</name>
<gene>
    <name evidence="16" type="ORF">EDD77_13919</name>
    <name evidence="15" type="ORF">QUW08_12930</name>
</gene>
<evidence type="ECO:0000313" key="15">
    <source>
        <dbReference type="EMBL" id="MDM8202188.1"/>
    </source>
</evidence>
<evidence type="ECO:0000256" key="12">
    <source>
        <dbReference type="ARBA" id="ARBA00032401"/>
    </source>
</evidence>
<accession>A0A4R1QSB6</accession>
<evidence type="ECO:0000256" key="14">
    <source>
        <dbReference type="RuleBase" id="RU003657"/>
    </source>
</evidence>
<evidence type="ECO:0000256" key="9">
    <source>
        <dbReference type="ARBA" id="ARBA00025475"/>
    </source>
</evidence>
<dbReference type="STRING" id="1650663.GCA_001486665_02816"/>
<comment type="pathway">
    <text evidence="1">Amino-acid biosynthesis; L-histidine biosynthesis; L-histidine from 5-phospho-alpha-D-ribose 1-diphosphate: step 5/9.</text>
</comment>
<comment type="catalytic activity">
    <reaction evidence="13">
        <text>5-[(5-phospho-1-deoxy-D-ribulos-1-ylimino)methylamino]-1-(5-phospho-beta-D-ribosyl)imidazole-4-carboxamide + L-glutamine = D-erythro-1-(imidazol-4-yl)glycerol 3-phosphate + 5-amino-1-(5-phospho-beta-D-ribosyl)imidazole-4-carboxamide + L-glutamate + H(+)</text>
        <dbReference type="Rhea" id="RHEA:24793"/>
        <dbReference type="ChEBI" id="CHEBI:15378"/>
        <dbReference type="ChEBI" id="CHEBI:29985"/>
        <dbReference type="ChEBI" id="CHEBI:58278"/>
        <dbReference type="ChEBI" id="CHEBI:58359"/>
        <dbReference type="ChEBI" id="CHEBI:58475"/>
        <dbReference type="ChEBI" id="CHEBI:58525"/>
        <dbReference type="EC" id="4.3.2.10"/>
    </reaction>
</comment>
<keyword evidence="8" id="KW-0456">Lyase</keyword>
<evidence type="ECO:0000313" key="16">
    <source>
        <dbReference type="EMBL" id="TCL52950.1"/>
    </source>
</evidence>
<evidence type="ECO:0000256" key="1">
    <source>
        <dbReference type="ARBA" id="ARBA00005091"/>
    </source>
</evidence>
<dbReference type="RefSeq" id="WP_058966012.1">
    <property type="nucleotide sequence ID" value="NZ_CABKVM010000019.1"/>
</dbReference>
<evidence type="ECO:0000256" key="3">
    <source>
        <dbReference type="ARBA" id="ARBA00011152"/>
    </source>
</evidence>
<dbReference type="GeneID" id="97380195"/>
<reference evidence="18" key="2">
    <citation type="submission" date="2023-06" db="EMBL/GenBank/DDBJ databases">
        <title>Identification and characterization of horizontal gene transfer across gut microbiota members of farm animals based on homology search.</title>
        <authorList>
            <person name="Zeman M."/>
            <person name="Kubasova T."/>
            <person name="Jahodarova E."/>
            <person name="Nykrynova M."/>
            <person name="Rychlik I."/>
        </authorList>
    </citation>
    <scope>NUCLEOTIDE SEQUENCE [LARGE SCALE GENOMIC DNA]</scope>
    <source>
        <strain evidence="18">ET340</strain>
    </source>
</reference>